<feature type="domain" description="HTH LytTR-type" evidence="5">
    <location>
        <begin position="132"/>
        <end position="204"/>
    </location>
</feature>
<comment type="caution">
    <text evidence="6">The sequence shown here is derived from an EMBL/GenBank/DDBJ whole genome shotgun (WGS) entry which is preliminary data.</text>
</comment>
<dbReference type="SUPFAM" id="SSF52172">
    <property type="entry name" value="CheY-like"/>
    <property type="match status" value="1"/>
</dbReference>
<dbReference type="RefSeq" id="WP_024733057.1">
    <property type="nucleotide sequence ID" value="NZ_CP094681.1"/>
</dbReference>
<keyword evidence="6" id="KW-0238">DNA-binding</keyword>
<evidence type="ECO:0000256" key="1">
    <source>
        <dbReference type="ARBA" id="ARBA00018672"/>
    </source>
</evidence>
<protein>
    <recommendedName>
        <fullName evidence="1">Stage 0 sporulation protein A homolog</fullName>
    </recommendedName>
</protein>
<comment type="function">
    <text evidence="2">May play the central regulatory role in sporulation. It may be an element of the effector pathway responsible for the activation of sporulation genes in response to nutritional stress. Spo0A may act in concert with spo0H (a sigma factor) to control the expression of some genes that are critical to the sporulation process.</text>
</comment>
<dbReference type="Gene3D" id="2.40.50.1020">
    <property type="entry name" value="LytTr DNA-binding domain"/>
    <property type="match status" value="1"/>
</dbReference>
<evidence type="ECO:0000313" key="6">
    <source>
        <dbReference type="EMBL" id="RGE86403.1"/>
    </source>
</evidence>
<organism evidence="6 7">
    <name type="scientific">Sellimonas intestinalis</name>
    <dbReference type="NCBI Taxonomy" id="1653434"/>
    <lineage>
        <taxon>Bacteria</taxon>
        <taxon>Bacillati</taxon>
        <taxon>Bacillota</taxon>
        <taxon>Clostridia</taxon>
        <taxon>Lachnospirales</taxon>
        <taxon>Lachnospiraceae</taxon>
        <taxon>Sellimonas</taxon>
    </lineage>
</organism>
<dbReference type="Proteomes" id="UP000261080">
    <property type="component" value="Unassembled WGS sequence"/>
</dbReference>
<dbReference type="GO" id="GO:0000156">
    <property type="term" value="F:phosphorelay response regulator activity"/>
    <property type="evidence" value="ECO:0007669"/>
    <property type="project" value="InterPro"/>
</dbReference>
<keyword evidence="7" id="KW-1185">Reference proteome</keyword>
<proteinExistence type="predicted"/>
<keyword evidence="3" id="KW-0597">Phosphoprotein</keyword>
<dbReference type="PROSITE" id="PS50930">
    <property type="entry name" value="HTH_LYTTR"/>
    <property type="match status" value="1"/>
</dbReference>
<gene>
    <name evidence="6" type="ORF">DW016_10050</name>
</gene>
<name>A0A3E3K0V6_9FIRM</name>
<dbReference type="PANTHER" id="PTHR37299:SF1">
    <property type="entry name" value="STAGE 0 SPORULATION PROTEIN A HOMOLOG"/>
    <property type="match status" value="1"/>
</dbReference>
<reference evidence="6 7" key="1">
    <citation type="submission" date="2018-08" db="EMBL/GenBank/DDBJ databases">
        <title>A genome reference for cultivated species of the human gut microbiota.</title>
        <authorList>
            <person name="Zou Y."/>
            <person name="Xue W."/>
            <person name="Luo G."/>
        </authorList>
    </citation>
    <scope>NUCLEOTIDE SEQUENCE [LARGE SCALE GENOMIC DNA]</scope>
    <source>
        <strain evidence="6 7">AF37-2AT</strain>
    </source>
</reference>
<sequence>MLRIAICDDDLPIKSEIESLLLDIMQDYCIKMDIDIFFDGKTLYQQIQSGTNFDIIYMDIEMNDVDGIQAARLIRAQNIPSILIYISAYETYFKQLFEVEPFHFISKPINVHLFYKYFMEAYKKLTSQLQFFTFSFHQRYTKVPISEIMYFESRGRTILIHTTTMKYRFLSKLDIIENYMLDNEIHFLRIHQSYLINPYHIRSITLSNIEMVDHSILSIGPKYQAQVRLQYLYIVEEL</sequence>
<dbReference type="SMART" id="SM00448">
    <property type="entry name" value="REC"/>
    <property type="match status" value="1"/>
</dbReference>
<feature type="domain" description="Response regulatory" evidence="4">
    <location>
        <begin position="3"/>
        <end position="122"/>
    </location>
</feature>
<dbReference type="CDD" id="cd00156">
    <property type="entry name" value="REC"/>
    <property type="match status" value="1"/>
</dbReference>
<evidence type="ECO:0000256" key="2">
    <source>
        <dbReference type="ARBA" id="ARBA00024867"/>
    </source>
</evidence>
<dbReference type="EMBL" id="QVLX01000005">
    <property type="protein sequence ID" value="RGE86403.1"/>
    <property type="molecule type" value="Genomic_DNA"/>
</dbReference>
<dbReference type="Gene3D" id="3.40.50.2300">
    <property type="match status" value="1"/>
</dbReference>
<dbReference type="GeneID" id="97193305"/>
<dbReference type="AlphaFoldDB" id="A0A3E3K0V6"/>
<accession>A0A3E3K0V6</accession>
<dbReference type="InterPro" id="IPR001789">
    <property type="entry name" value="Sig_transdc_resp-reg_receiver"/>
</dbReference>
<dbReference type="SMART" id="SM00850">
    <property type="entry name" value="LytTR"/>
    <property type="match status" value="1"/>
</dbReference>
<dbReference type="GO" id="GO:0003677">
    <property type="term" value="F:DNA binding"/>
    <property type="evidence" value="ECO:0007669"/>
    <property type="project" value="UniProtKB-KW"/>
</dbReference>
<dbReference type="Pfam" id="PF04397">
    <property type="entry name" value="LytTR"/>
    <property type="match status" value="1"/>
</dbReference>
<evidence type="ECO:0000313" key="7">
    <source>
        <dbReference type="Proteomes" id="UP000261080"/>
    </source>
</evidence>
<dbReference type="Pfam" id="PF00072">
    <property type="entry name" value="Response_reg"/>
    <property type="match status" value="1"/>
</dbReference>
<dbReference type="InterPro" id="IPR007492">
    <property type="entry name" value="LytTR_DNA-bd_dom"/>
</dbReference>
<dbReference type="OrthoDB" id="9802383at2"/>
<dbReference type="PROSITE" id="PS50110">
    <property type="entry name" value="RESPONSE_REGULATORY"/>
    <property type="match status" value="1"/>
</dbReference>
<evidence type="ECO:0000259" key="5">
    <source>
        <dbReference type="PROSITE" id="PS50930"/>
    </source>
</evidence>
<dbReference type="InterPro" id="IPR011006">
    <property type="entry name" value="CheY-like_superfamily"/>
</dbReference>
<dbReference type="PANTHER" id="PTHR37299">
    <property type="entry name" value="TRANSCRIPTIONAL REGULATOR-RELATED"/>
    <property type="match status" value="1"/>
</dbReference>
<evidence type="ECO:0000259" key="4">
    <source>
        <dbReference type="PROSITE" id="PS50110"/>
    </source>
</evidence>
<feature type="modified residue" description="4-aspartylphosphate" evidence="3">
    <location>
        <position position="59"/>
    </location>
</feature>
<dbReference type="InterPro" id="IPR046947">
    <property type="entry name" value="LytR-like"/>
</dbReference>
<evidence type="ECO:0000256" key="3">
    <source>
        <dbReference type="PROSITE-ProRule" id="PRU00169"/>
    </source>
</evidence>